<accession>A0A9X3ZF60</accession>
<gene>
    <name evidence="9" type="ORF">OQ273_00985</name>
</gene>
<organism evidence="9 10">
    <name type="scientific">Hoeflea prorocentri</name>
    <dbReference type="NCBI Taxonomy" id="1922333"/>
    <lineage>
        <taxon>Bacteria</taxon>
        <taxon>Pseudomonadati</taxon>
        <taxon>Pseudomonadota</taxon>
        <taxon>Alphaproteobacteria</taxon>
        <taxon>Hyphomicrobiales</taxon>
        <taxon>Rhizobiaceae</taxon>
        <taxon>Hoeflea</taxon>
    </lineage>
</organism>
<dbReference type="SUPFAM" id="SSF55120">
    <property type="entry name" value="Pseudouridine synthase"/>
    <property type="match status" value="1"/>
</dbReference>
<evidence type="ECO:0000256" key="4">
    <source>
        <dbReference type="PIRSR" id="PIRSR606225-1"/>
    </source>
</evidence>
<dbReference type="EMBL" id="JAPJZI010000001">
    <property type="protein sequence ID" value="MDA5397132.1"/>
    <property type="molecule type" value="Genomic_DNA"/>
</dbReference>
<dbReference type="PANTHER" id="PTHR21600:SF44">
    <property type="entry name" value="RIBOSOMAL LARGE SUBUNIT PSEUDOURIDINE SYNTHASE D"/>
    <property type="match status" value="1"/>
</dbReference>
<evidence type="ECO:0000259" key="8">
    <source>
        <dbReference type="SMART" id="SM00363"/>
    </source>
</evidence>
<dbReference type="InterPro" id="IPR050188">
    <property type="entry name" value="RluA_PseudoU_synthase"/>
</dbReference>
<dbReference type="SMART" id="SM00363">
    <property type="entry name" value="S4"/>
    <property type="match status" value="1"/>
</dbReference>
<dbReference type="CDD" id="cd00165">
    <property type="entry name" value="S4"/>
    <property type="match status" value="1"/>
</dbReference>
<dbReference type="GO" id="GO:0000455">
    <property type="term" value="P:enzyme-directed rRNA pseudouridine synthesis"/>
    <property type="evidence" value="ECO:0007669"/>
    <property type="project" value="UniProtKB-ARBA"/>
</dbReference>
<dbReference type="InterPro" id="IPR006224">
    <property type="entry name" value="PsdUridine_synth_RluA-like_CS"/>
</dbReference>
<keyword evidence="10" id="KW-1185">Reference proteome</keyword>
<reference evidence="9" key="1">
    <citation type="submission" date="2022-11" db="EMBL/GenBank/DDBJ databases">
        <title>Draft genome sequence of Hoeflea poritis E7-10 and Hoeflea prorocentri PM5-8, separated from scleractinian coral Porites lutea and marine dinoflagellate.</title>
        <authorList>
            <person name="Zhang G."/>
            <person name="Wei Q."/>
            <person name="Cai L."/>
        </authorList>
    </citation>
    <scope>NUCLEOTIDE SEQUENCE</scope>
    <source>
        <strain evidence="9">PM5-8</strain>
    </source>
</reference>
<comment type="caution">
    <text evidence="9">The sequence shown here is derived from an EMBL/GenBank/DDBJ whole genome shotgun (WGS) entry which is preliminary data.</text>
</comment>
<dbReference type="PANTHER" id="PTHR21600">
    <property type="entry name" value="MITOCHONDRIAL RNA PSEUDOURIDINE SYNTHASE"/>
    <property type="match status" value="1"/>
</dbReference>
<comment type="similarity">
    <text evidence="1 6">Belongs to the pseudouridine synthase RluA family.</text>
</comment>
<evidence type="ECO:0000256" key="5">
    <source>
        <dbReference type="PROSITE-ProRule" id="PRU00182"/>
    </source>
</evidence>
<protein>
    <recommendedName>
        <fullName evidence="6">Pseudouridine synthase</fullName>
        <ecNumber evidence="6">5.4.99.-</ecNumber>
    </recommendedName>
</protein>
<proteinExistence type="inferred from homology"/>
<evidence type="ECO:0000256" key="1">
    <source>
        <dbReference type="ARBA" id="ARBA00010876"/>
    </source>
</evidence>
<evidence type="ECO:0000256" key="2">
    <source>
        <dbReference type="ARBA" id="ARBA00023235"/>
    </source>
</evidence>
<dbReference type="SUPFAM" id="SSF55174">
    <property type="entry name" value="Alpha-L RNA-binding motif"/>
    <property type="match status" value="1"/>
</dbReference>
<dbReference type="EC" id="5.4.99.-" evidence="6"/>
<dbReference type="Pfam" id="PF00849">
    <property type="entry name" value="PseudoU_synth_2"/>
    <property type="match status" value="1"/>
</dbReference>
<evidence type="ECO:0000256" key="3">
    <source>
        <dbReference type="ARBA" id="ARBA00036882"/>
    </source>
</evidence>
<feature type="active site" evidence="4">
    <location>
        <position position="149"/>
    </location>
</feature>
<comment type="catalytic activity">
    <reaction evidence="3">
        <text>uridine(1911/1915/1917) in 23S rRNA = pseudouridine(1911/1915/1917) in 23S rRNA</text>
        <dbReference type="Rhea" id="RHEA:42524"/>
        <dbReference type="Rhea" id="RHEA-COMP:10097"/>
        <dbReference type="Rhea" id="RHEA-COMP:10098"/>
        <dbReference type="ChEBI" id="CHEBI:65314"/>
        <dbReference type="ChEBI" id="CHEBI:65315"/>
        <dbReference type="EC" id="5.4.99.23"/>
    </reaction>
</comment>
<dbReference type="Gene3D" id="3.10.290.10">
    <property type="entry name" value="RNA-binding S4 domain"/>
    <property type="match status" value="1"/>
</dbReference>
<keyword evidence="5" id="KW-0694">RNA-binding</keyword>
<dbReference type="InterPro" id="IPR036986">
    <property type="entry name" value="S4_RNA-bd_sf"/>
</dbReference>
<dbReference type="Proteomes" id="UP001151234">
    <property type="component" value="Unassembled WGS sequence"/>
</dbReference>
<evidence type="ECO:0000256" key="6">
    <source>
        <dbReference type="RuleBase" id="RU362028"/>
    </source>
</evidence>
<dbReference type="InterPro" id="IPR002942">
    <property type="entry name" value="S4_RNA-bd"/>
</dbReference>
<dbReference type="CDD" id="cd02869">
    <property type="entry name" value="PseudoU_synth_RluA_like"/>
    <property type="match status" value="1"/>
</dbReference>
<feature type="region of interest" description="Disordered" evidence="7">
    <location>
        <begin position="201"/>
        <end position="222"/>
    </location>
</feature>
<dbReference type="GO" id="GO:0160140">
    <property type="term" value="F:23S rRNA pseudouridine(1911/1915/1917) synthase activity"/>
    <property type="evidence" value="ECO:0007669"/>
    <property type="project" value="UniProtKB-EC"/>
</dbReference>
<evidence type="ECO:0000313" key="9">
    <source>
        <dbReference type="EMBL" id="MDA5397132.1"/>
    </source>
</evidence>
<sequence>MTDPFTQAEAEKKVLTADSSATGRLDAWLTAALSGKLSRNRLQALIRDGSVRVNGAVVNEPRRAVAPGDLIELDMPEAKEAKPTGEALPLDILYEDDDLIVISKAAGMVVHPGAGNHTGTLVNALLHHCGDSLSGIGGVKRPGIVHRLDKNTSGVMVVAKNDFAHNRLAEQFADHGRSGPLRRAYLALVWGCPSPLKGTIDAPIGRSPSHRTKRSVHRSVGPDTRHAVTHYEVRQRFGAREAEQPVAALVDCRLETGRTHQIRVHLEHLGNPLIGDPEYGTAFRTKINTLPADIAAAVAKLNRQALHAYLLQFSHPRDAHTMRFEAPVPTDISEVISAFS</sequence>
<comment type="function">
    <text evidence="6">Responsible for synthesis of pseudouridine from uracil.</text>
</comment>
<keyword evidence="2 6" id="KW-0413">Isomerase</keyword>
<dbReference type="AlphaFoldDB" id="A0A9X3ZF60"/>
<name>A0A9X3ZF60_9HYPH</name>
<dbReference type="PROSITE" id="PS50889">
    <property type="entry name" value="S4"/>
    <property type="match status" value="1"/>
</dbReference>
<dbReference type="InterPro" id="IPR020103">
    <property type="entry name" value="PsdUridine_synth_cat_dom_sf"/>
</dbReference>
<dbReference type="GO" id="GO:0003723">
    <property type="term" value="F:RNA binding"/>
    <property type="evidence" value="ECO:0007669"/>
    <property type="project" value="UniProtKB-KW"/>
</dbReference>
<dbReference type="Pfam" id="PF01479">
    <property type="entry name" value="S4"/>
    <property type="match status" value="1"/>
</dbReference>
<feature type="domain" description="RNA-binding S4" evidence="8">
    <location>
        <begin position="23"/>
        <end position="89"/>
    </location>
</feature>
<evidence type="ECO:0000256" key="7">
    <source>
        <dbReference type="SAM" id="MobiDB-lite"/>
    </source>
</evidence>
<dbReference type="Gene3D" id="3.30.2350.10">
    <property type="entry name" value="Pseudouridine synthase"/>
    <property type="match status" value="1"/>
</dbReference>
<evidence type="ECO:0000313" key="10">
    <source>
        <dbReference type="Proteomes" id="UP001151234"/>
    </source>
</evidence>
<dbReference type="InterPro" id="IPR006225">
    <property type="entry name" value="PsdUridine_synth_RluC/D"/>
</dbReference>
<feature type="compositionally biased region" description="Basic residues" evidence="7">
    <location>
        <begin position="208"/>
        <end position="217"/>
    </location>
</feature>
<dbReference type="PROSITE" id="PS01129">
    <property type="entry name" value="PSI_RLU"/>
    <property type="match status" value="1"/>
</dbReference>
<dbReference type="RefSeq" id="WP_267988602.1">
    <property type="nucleotide sequence ID" value="NZ_JAPJZI010000001.1"/>
</dbReference>
<comment type="catalytic activity">
    <reaction evidence="6">
        <text>a uridine in RNA = a pseudouridine in RNA</text>
        <dbReference type="Rhea" id="RHEA:48348"/>
        <dbReference type="Rhea" id="RHEA-COMP:12068"/>
        <dbReference type="Rhea" id="RHEA-COMP:12069"/>
        <dbReference type="ChEBI" id="CHEBI:65314"/>
        <dbReference type="ChEBI" id="CHEBI:65315"/>
    </reaction>
</comment>
<dbReference type="InterPro" id="IPR006145">
    <property type="entry name" value="PsdUridine_synth_RsuA/RluA"/>
</dbReference>
<dbReference type="NCBIfam" id="TIGR00005">
    <property type="entry name" value="rluA_subfam"/>
    <property type="match status" value="1"/>
</dbReference>